<feature type="active site" description="Proton acceptor" evidence="7">
    <location>
        <position position="240"/>
    </location>
</feature>
<evidence type="ECO:0000313" key="10">
    <source>
        <dbReference type="Proteomes" id="UP000192727"/>
    </source>
</evidence>
<dbReference type="GO" id="GO:0004177">
    <property type="term" value="F:aminopeptidase activity"/>
    <property type="evidence" value="ECO:0007669"/>
    <property type="project" value="UniProtKB-UniRule"/>
</dbReference>
<dbReference type="Pfam" id="PF05343">
    <property type="entry name" value="Peptidase_M42"/>
    <property type="match status" value="1"/>
</dbReference>
<evidence type="ECO:0000256" key="2">
    <source>
        <dbReference type="ARBA" id="ARBA00022438"/>
    </source>
</evidence>
<feature type="binding site" evidence="8">
    <location>
        <position position="340"/>
    </location>
    <ligand>
        <name>Zn(2+)</name>
        <dbReference type="ChEBI" id="CHEBI:29105"/>
        <label>2</label>
    </ligand>
</feature>
<dbReference type="PIRSF" id="PIRSF001123">
    <property type="entry name" value="PepA_GA"/>
    <property type="match status" value="1"/>
</dbReference>
<feature type="binding site" evidence="8">
    <location>
        <position position="241"/>
    </location>
    <ligand>
        <name>Zn(2+)</name>
        <dbReference type="ChEBI" id="CHEBI:29105"/>
        <label>2</label>
    </ligand>
</feature>
<evidence type="ECO:0000256" key="3">
    <source>
        <dbReference type="ARBA" id="ARBA00022670"/>
    </source>
</evidence>
<keyword evidence="4 8" id="KW-0479">Metal-binding</keyword>
<dbReference type="AlphaFoldDB" id="A0A1V0UYU7"/>
<evidence type="ECO:0000256" key="6">
    <source>
        <dbReference type="PIRNR" id="PIRNR001123"/>
    </source>
</evidence>
<dbReference type="PANTHER" id="PTHR32481:SF7">
    <property type="entry name" value="AMINOPEPTIDASE YHFE-RELATED"/>
    <property type="match status" value="1"/>
</dbReference>
<dbReference type="SUPFAM" id="SSF101821">
    <property type="entry name" value="Aminopeptidase/glucanase lid domain"/>
    <property type="match status" value="1"/>
</dbReference>
<evidence type="ECO:0000256" key="5">
    <source>
        <dbReference type="ARBA" id="ARBA00022801"/>
    </source>
</evidence>
<accession>A0A1V0UYU7</accession>
<feature type="binding site" evidence="8">
    <location>
        <position position="260"/>
    </location>
    <ligand>
        <name>Zn(2+)</name>
        <dbReference type="ChEBI" id="CHEBI:29105"/>
        <label>1</label>
    </ligand>
</feature>
<keyword evidence="2 9" id="KW-0031">Aminopeptidase</keyword>
<feature type="binding site" evidence="8">
    <location>
        <position position="206"/>
    </location>
    <ligand>
        <name>Zn(2+)</name>
        <dbReference type="ChEBI" id="CHEBI:29105"/>
        <label>2</label>
    </ligand>
</feature>
<gene>
    <name evidence="9" type="ORF">B7C51_01730</name>
</gene>
<dbReference type="SUPFAM" id="SSF53187">
    <property type="entry name" value="Zn-dependent exopeptidases"/>
    <property type="match status" value="1"/>
</dbReference>
<feature type="binding site" evidence="8">
    <location>
        <position position="206"/>
    </location>
    <ligand>
        <name>Zn(2+)</name>
        <dbReference type="ChEBI" id="CHEBI:29105"/>
        <label>1</label>
    </ligand>
</feature>
<dbReference type="GO" id="GO:0046872">
    <property type="term" value="F:metal ion binding"/>
    <property type="evidence" value="ECO:0007669"/>
    <property type="project" value="UniProtKB-UniRule"/>
</dbReference>
<dbReference type="InterPro" id="IPR008007">
    <property type="entry name" value="Peptidase_M42"/>
</dbReference>
<comment type="cofactor">
    <cofactor evidence="8">
        <name>a divalent metal cation</name>
        <dbReference type="ChEBI" id="CHEBI:60240"/>
    </cofactor>
    <text evidence="8">Binds 2 divalent metal cations per subunit.</text>
</comment>
<sequence>MGGFFCATCGWNEKGRITLTFSMNESYILDILGKLLNTPSPSGYCQKIMKTVQEEAENLGYTFVLTNKGCGIITIPGQSGSRTIGVSGHVDTLGAMVRSVTSSGRLKLTSVGGFMMGAIENEYCKIHTRGGQIYEGTILTIEPSVHVFPKSRELERVEKNMEVRLDELVHSKEDVETLGIRTGDFISFDPRVVIRENGFIKSRHLDDKASMAAIFGLLELFKRQDIKPAYTVKVIITTYEEVGHGASYLPPDVNELIAVDMGAVGDDLNCTEQDVSICAKDSSGPYDYHMTSKMIELAEGLGIRFAVDIYPHYNSDASAALRGGQNIRAALIGPGVHASHGMERTHKEAVVNTAILLAAYLTDPA</sequence>
<evidence type="ECO:0000256" key="8">
    <source>
        <dbReference type="PIRSR" id="PIRSR001123-2"/>
    </source>
</evidence>
<dbReference type="Proteomes" id="UP000192727">
    <property type="component" value="Chromosome"/>
</dbReference>
<evidence type="ECO:0000313" key="9">
    <source>
        <dbReference type="EMBL" id="ARF70356.1"/>
    </source>
</evidence>
<comment type="similarity">
    <text evidence="1 6">Belongs to the peptidase M42 family.</text>
</comment>
<feature type="binding site" evidence="8">
    <location>
        <position position="89"/>
    </location>
    <ligand>
        <name>Zn(2+)</name>
        <dbReference type="ChEBI" id="CHEBI:29105"/>
        <label>1</label>
    </ligand>
</feature>
<dbReference type="CDD" id="cd05657">
    <property type="entry name" value="M42_glucanase_like"/>
    <property type="match status" value="1"/>
</dbReference>
<organism evidence="9 10">
    <name type="scientific">Paenibacillus larvae subsp. pulvifaciens</name>
    <dbReference type="NCBI Taxonomy" id="1477"/>
    <lineage>
        <taxon>Bacteria</taxon>
        <taxon>Bacillati</taxon>
        <taxon>Bacillota</taxon>
        <taxon>Bacilli</taxon>
        <taxon>Bacillales</taxon>
        <taxon>Paenibacillaceae</taxon>
        <taxon>Paenibacillus</taxon>
    </lineage>
</organism>
<dbReference type="EMBL" id="CP020557">
    <property type="protein sequence ID" value="ARF70356.1"/>
    <property type="molecule type" value="Genomic_DNA"/>
</dbReference>
<dbReference type="PANTHER" id="PTHR32481">
    <property type="entry name" value="AMINOPEPTIDASE"/>
    <property type="match status" value="1"/>
</dbReference>
<keyword evidence="5" id="KW-0378">Hydrolase</keyword>
<evidence type="ECO:0000256" key="7">
    <source>
        <dbReference type="PIRSR" id="PIRSR001123-1"/>
    </source>
</evidence>
<dbReference type="InterPro" id="IPR023367">
    <property type="entry name" value="Peptidase_M42_dom2"/>
</dbReference>
<reference evidence="9 10" key="1">
    <citation type="submission" date="2017-03" db="EMBL/GenBank/DDBJ databases">
        <title>Paenibacillus larvae genome sequencing.</title>
        <authorList>
            <person name="Dingman D.W."/>
        </authorList>
    </citation>
    <scope>NUCLEOTIDE SEQUENCE [LARGE SCALE GENOMIC DNA]</scope>
    <source>
        <strain evidence="9 10">SAG 10367</strain>
    </source>
</reference>
<evidence type="ECO:0000256" key="1">
    <source>
        <dbReference type="ARBA" id="ARBA00006272"/>
    </source>
</evidence>
<dbReference type="Gene3D" id="2.40.30.40">
    <property type="entry name" value="Peptidase M42, domain 2"/>
    <property type="match status" value="1"/>
</dbReference>
<dbReference type="InterPro" id="IPR051464">
    <property type="entry name" value="Peptidase_M42_aminopept"/>
</dbReference>
<protein>
    <submittedName>
        <fullName evidence="9">Aminopeptidase</fullName>
    </submittedName>
</protein>
<dbReference type="GO" id="GO:0006508">
    <property type="term" value="P:proteolysis"/>
    <property type="evidence" value="ECO:0007669"/>
    <property type="project" value="UniProtKB-KW"/>
</dbReference>
<proteinExistence type="inferred from homology"/>
<name>A0A1V0UYU7_9BACL</name>
<dbReference type="Gene3D" id="3.40.630.10">
    <property type="entry name" value="Zn peptidases"/>
    <property type="match status" value="1"/>
</dbReference>
<evidence type="ECO:0000256" key="4">
    <source>
        <dbReference type="ARBA" id="ARBA00022723"/>
    </source>
</evidence>
<keyword evidence="3" id="KW-0645">Protease</keyword>